<name>A0A382L514_9ZZZZ</name>
<reference evidence="2" key="1">
    <citation type="submission" date="2018-05" db="EMBL/GenBank/DDBJ databases">
        <authorList>
            <person name="Lanie J.A."/>
            <person name="Ng W.-L."/>
            <person name="Kazmierczak K.M."/>
            <person name="Andrzejewski T.M."/>
            <person name="Davidsen T.M."/>
            <person name="Wayne K.J."/>
            <person name="Tettelin H."/>
            <person name="Glass J.I."/>
            <person name="Rusch D."/>
            <person name="Podicherti R."/>
            <person name="Tsui H.-C.T."/>
            <person name="Winkler M.E."/>
        </authorList>
    </citation>
    <scope>NUCLEOTIDE SEQUENCE</scope>
</reference>
<keyword evidence="1" id="KW-0812">Transmembrane</keyword>
<evidence type="ECO:0000256" key="1">
    <source>
        <dbReference type="SAM" id="Phobius"/>
    </source>
</evidence>
<feature type="non-terminal residue" evidence="2">
    <location>
        <position position="1"/>
    </location>
</feature>
<evidence type="ECO:0000313" key="2">
    <source>
        <dbReference type="EMBL" id="SVC31760.1"/>
    </source>
</evidence>
<gene>
    <name evidence="2" type="ORF">METZ01_LOCUS284614</name>
</gene>
<dbReference type="EMBL" id="UINC01084786">
    <property type="protein sequence ID" value="SVC31760.1"/>
    <property type="molecule type" value="Genomic_DNA"/>
</dbReference>
<keyword evidence="1" id="KW-0472">Membrane</keyword>
<protein>
    <submittedName>
        <fullName evidence="2">Uncharacterized protein</fullName>
    </submittedName>
</protein>
<sequence>VKSINKSKNNIYRNHIHTISLVFFISLLTEVFYKKPYIVSTLKDINYKK</sequence>
<feature type="transmembrane region" description="Helical" evidence="1">
    <location>
        <begin position="15"/>
        <end position="33"/>
    </location>
</feature>
<organism evidence="2">
    <name type="scientific">marine metagenome</name>
    <dbReference type="NCBI Taxonomy" id="408172"/>
    <lineage>
        <taxon>unclassified sequences</taxon>
        <taxon>metagenomes</taxon>
        <taxon>ecological metagenomes</taxon>
    </lineage>
</organism>
<dbReference type="AlphaFoldDB" id="A0A382L514"/>
<keyword evidence="1" id="KW-1133">Transmembrane helix</keyword>
<accession>A0A382L514</accession>
<proteinExistence type="predicted"/>